<organism evidence="2 3">
    <name type="scientific">Paraburkholderia ferrariae</name>
    <dbReference type="NCBI Taxonomy" id="386056"/>
    <lineage>
        <taxon>Bacteria</taxon>
        <taxon>Pseudomonadati</taxon>
        <taxon>Pseudomonadota</taxon>
        <taxon>Betaproteobacteria</taxon>
        <taxon>Burkholderiales</taxon>
        <taxon>Burkholderiaceae</taxon>
        <taxon>Paraburkholderia</taxon>
    </lineage>
</organism>
<evidence type="ECO:0000313" key="3">
    <source>
        <dbReference type="Proteomes" id="UP001489897"/>
    </source>
</evidence>
<proteinExistence type="predicted"/>
<reference evidence="2 3" key="1">
    <citation type="submission" date="2024-01" db="EMBL/GenBank/DDBJ databases">
        <title>The diversity of rhizobia nodulating Mimosa spp. in eleven states of Brazil covering several biomes is determined by host plant, location, and edaphic factors.</title>
        <authorList>
            <person name="Rouws L."/>
            <person name="Barauna A."/>
            <person name="Beukes C."/>
            <person name="De Faria S.M."/>
            <person name="Gross E."/>
            <person name="Dos Reis Junior F.B."/>
            <person name="Simon M."/>
            <person name="Maluk M."/>
            <person name="Odee D.W."/>
            <person name="Kenicer G."/>
            <person name="Young J.P.W."/>
            <person name="Reis V.M."/>
            <person name="Zilli J."/>
            <person name="James E.K."/>
        </authorList>
    </citation>
    <scope>NUCLEOTIDE SEQUENCE [LARGE SCALE GENOMIC DNA]</scope>
    <source>
        <strain evidence="2 3">JPY167</strain>
    </source>
</reference>
<name>A0ABU9RSF8_9BURK</name>
<dbReference type="EMBL" id="JAYMRV010000005">
    <property type="protein sequence ID" value="MEM5423011.1"/>
    <property type="molecule type" value="Genomic_DNA"/>
</dbReference>
<dbReference type="Proteomes" id="UP001489897">
    <property type="component" value="Unassembled WGS sequence"/>
</dbReference>
<keyword evidence="1" id="KW-1133">Transmembrane helix</keyword>
<accession>A0ABU9RSF8</accession>
<protein>
    <submittedName>
        <fullName evidence="2">Uncharacterized protein</fullName>
    </submittedName>
</protein>
<feature type="transmembrane region" description="Helical" evidence="1">
    <location>
        <begin position="6"/>
        <end position="25"/>
    </location>
</feature>
<sequence length="42" mass="4606">MGFGIVAMIVALGLCGIAMIMERNGRKADSKRAKRERLVRGE</sequence>
<comment type="caution">
    <text evidence="2">The sequence shown here is derived from an EMBL/GenBank/DDBJ whole genome shotgun (WGS) entry which is preliminary data.</text>
</comment>
<evidence type="ECO:0000313" key="2">
    <source>
        <dbReference type="EMBL" id="MEM5423011.1"/>
    </source>
</evidence>
<keyword evidence="3" id="KW-1185">Reference proteome</keyword>
<gene>
    <name evidence="2" type="ORF">VSR73_18280</name>
</gene>
<keyword evidence="1" id="KW-0472">Membrane</keyword>
<keyword evidence="1" id="KW-0812">Transmembrane</keyword>
<dbReference type="RefSeq" id="WP_342947821.1">
    <property type="nucleotide sequence ID" value="NZ_JAYMRV010000005.1"/>
</dbReference>
<evidence type="ECO:0000256" key="1">
    <source>
        <dbReference type="SAM" id="Phobius"/>
    </source>
</evidence>